<dbReference type="PANTHER" id="PTHR11963">
    <property type="entry name" value="LEUCINE AMINOPEPTIDASE-RELATED"/>
    <property type="match status" value="1"/>
</dbReference>
<evidence type="ECO:0000256" key="6">
    <source>
        <dbReference type="ARBA" id="ARBA00022801"/>
    </source>
</evidence>
<keyword evidence="2 9" id="KW-0031">Aminopeptidase</keyword>
<dbReference type="OrthoDB" id="9809354at2"/>
<dbReference type="CDD" id="cd00433">
    <property type="entry name" value="Peptidase_M17"/>
    <property type="match status" value="1"/>
</dbReference>
<keyword evidence="7" id="KW-0464">Manganese</keyword>
<dbReference type="InterPro" id="IPR011356">
    <property type="entry name" value="Leucine_aapep/pepB"/>
</dbReference>
<dbReference type="Pfam" id="PF12404">
    <property type="entry name" value="DUF3663"/>
    <property type="match status" value="1"/>
</dbReference>
<accession>N9U524</accession>
<sequence>MNIWLSRDAADPQWGEGALLSWRQEGMAIHLGLDPLGDIQQAARRLCCQGIQQVALAGHWEREQQWAFAQGFQTPKAEVQVQWATCEESDRAELEARWLCGRWVREMTNATPEQIGPLELAVEAAAFITELAPDKVSHRILKGEALQQAGWTGLWSVGRGSAREPVLLELDYNPTRDPKAPVAAALVGKGITFDSGGYSMKSSEGMLTMKCDMGGAAIVTGALGLAIARGLTKRVKLILCCAENLVSGNAYKLGDILTYKNGTTVEIVNTDAEGRLVLADGLQLAGESGAPLIIDAATLTGAAVMALGGRYNALFGLDKALVARAQQIADTEQEPAWPLPLERWHRGMCPSHYADTANSRPVKGGGPGGASNAAGFLSRFVPREGEGWLHIDLAACFCDNGDSLWAPGATTLGMRTVARLLADA</sequence>
<gene>
    <name evidence="9" type="ORF">G114_02004</name>
</gene>
<evidence type="ECO:0000256" key="5">
    <source>
        <dbReference type="ARBA" id="ARBA00022723"/>
    </source>
</evidence>
<dbReference type="InterPro" id="IPR000819">
    <property type="entry name" value="Peptidase_M17_C"/>
</dbReference>
<evidence type="ECO:0000313" key="9">
    <source>
        <dbReference type="EMBL" id="ENY73500.1"/>
    </source>
</evidence>
<dbReference type="GO" id="GO:0070006">
    <property type="term" value="F:metalloaminopeptidase activity"/>
    <property type="evidence" value="ECO:0007669"/>
    <property type="project" value="InterPro"/>
</dbReference>
<evidence type="ECO:0000256" key="2">
    <source>
        <dbReference type="ARBA" id="ARBA00022438"/>
    </source>
</evidence>
<dbReference type="eggNOG" id="COG0260">
    <property type="taxonomic scope" value="Bacteria"/>
</dbReference>
<dbReference type="GO" id="GO:0006508">
    <property type="term" value="P:proteolysis"/>
    <property type="evidence" value="ECO:0007669"/>
    <property type="project" value="UniProtKB-KW"/>
</dbReference>
<keyword evidence="6 9" id="KW-0378">Hydrolase</keyword>
<dbReference type="MEROPS" id="M17.004"/>
<keyword evidence="10" id="KW-1185">Reference proteome</keyword>
<evidence type="ECO:0000259" key="8">
    <source>
        <dbReference type="PROSITE" id="PS00631"/>
    </source>
</evidence>
<evidence type="ECO:0000256" key="3">
    <source>
        <dbReference type="ARBA" id="ARBA00022490"/>
    </source>
</evidence>
<protein>
    <submittedName>
        <fullName evidence="9">Aminopeptidase B</fullName>
        <ecNumber evidence="9">3.4.11.23</ecNumber>
    </submittedName>
</protein>
<dbReference type="InterPro" id="IPR008330">
    <property type="entry name" value="Pept_M17_PepB"/>
</dbReference>
<dbReference type="InterPro" id="IPR047620">
    <property type="entry name" value="M17_PepB-like_N"/>
</dbReference>
<evidence type="ECO:0000256" key="7">
    <source>
        <dbReference type="ARBA" id="ARBA00023211"/>
    </source>
</evidence>
<dbReference type="EC" id="3.4.11.23" evidence="9"/>
<dbReference type="AlphaFoldDB" id="N9U524"/>
<dbReference type="EMBL" id="APVG01000003">
    <property type="protein sequence ID" value="ENY73500.1"/>
    <property type="molecule type" value="Genomic_DNA"/>
</dbReference>
<proteinExistence type="inferred from homology"/>
<organism evidence="9 10">
    <name type="scientific">Aeromonas diversa CDC 2478-85</name>
    <dbReference type="NCBI Taxonomy" id="1268237"/>
    <lineage>
        <taxon>Bacteria</taxon>
        <taxon>Pseudomonadati</taxon>
        <taxon>Pseudomonadota</taxon>
        <taxon>Gammaproteobacteria</taxon>
        <taxon>Aeromonadales</taxon>
        <taxon>Aeromonadaceae</taxon>
        <taxon>Aeromonas</taxon>
    </lineage>
</organism>
<dbReference type="PANTHER" id="PTHR11963:SF20">
    <property type="entry name" value="PEPTIDASE B"/>
    <property type="match status" value="1"/>
</dbReference>
<keyword evidence="3" id="KW-0963">Cytoplasm</keyword>
<comment type="caution">
    <text evidence="9">The sequence shown here is derived from an EMBL/GenBank/DDBJ whole genome shotgun (WGS) entry which is preliminary data.</text>
</comment>
<comment type="similarity">
    <text evidence="1">Belongs to the peptidase M17 family.</text>
</comment>
<dbReference type="Proteomes" id="UP000023775">
    <property type="component" value="Unassembled WGS sequence"/>
</dbReference>
<dbReference type="RefSeq" id="WP_005346710.1">
    <property type="nucleotide sequence ID" value="NZ_APVG01000003.1"/>
</dbReference>
<dbReference type="PIRSF" id="PIRSF036388">
    <property type="entry name" value="Ctsl_amnpptdse_B"/>
    <property type="match status" value="1"/>
</dbReference>
<keyword evidence="4" id="KW-0645">Protease</keyword>
<dbReference type="GO" id="GO:0005737">
    <property type="term" value="C:cytoplasm"/>
    <property type="evidence" value="ECO:0007669"/>
    <property type="project" value="InterPro"/>
</dbReference>
<feature type="domain" description="Cytosol aminopeptidase" evidence="8">
    <location>
        <begin position="269"/>
        <end position="276"/>
    </location>
</feature>
<name>N9U524_9GAMM</name>
<dbReference type="PATRIC" id="fig|1268237.3.peg.391"/>
<dbReference type="Pfam" id="PF00883">
    <property type="entry name" value="Peptidase_M17"/>
    <property type="match status" value="1"/>
</dbReference>
<evidence type="ECO:0000313" key="10">
    <source>
        <dbReference type="Proteomes" id="UP000023775"/>
    </source>
</evidence>
<dbReference type="NCBIfam" id="NF003450">
    <property type="entry name" value="PRK05015.1"/>
    <property type="match status" value="1"/>
</dbReference>
<dbReference type="SUPFAM" id="SSF53187">
    <property type="entry name" value="Zn-dependent exopeptidases"/>
    <property type="match status" value="1"/>
</dbReference>
<dbReference type="PROSITE" id="PS00631">
    <property type="entry name" value="CYTOSOL_AP"/>
    <property type="match status" value="1"/>
</dbReference>
<reference evidence="9 10" key="1">
    <citation type="journal article" date="2013" name="Genome Announc.">
        <title>Draft Genome Sequence of the Aeromonas diversa Type Strain.</title>
        <authorList>
            <person name="Farfan M."/>
            <person name="Spataro N."/>
            <person name="Sanglas A."/>
            <person name="Albarral V."/>
            <person name="Loren J.G."/>
            <person name="Bosch E."/>
            <person name="Fuste M.C."/>
        </authorList>
    </citation>
    <scope>NUCLEOTIDE SEQUENCE [LARGE SCALE GENOMIC DNA]</scope>
    <source>
        <strain evidence="9 10">2478-85</strain>
    </source>
</reference>
<evidence type="ECO:0000256" key="1">
    <source>
        <dbReference type="ARBA" id="ARBA00009528"/>
    </source>
</evidence>
<dbReference type="PRINTS" id="PR00481">
    <property type="entry name" value="LAMNOPPTDASE"/>
</dbReference>
<keyword evidence="5" id="KW-0479">Metal-binding</keyword>
<evidence type="ECO:0000256" key="4">
    <source>
        <dbReference type="ARBA" id="ARBA00022670"/>
    </source>
</evidence>
<dbReference type="Gene3D" id="3.40.630.10">
    <property type="entry name" value="Zn peptidases"/>
    <property type="match status" value="1"/>
</dbReference>
<dbReference type="GO" id="GO:0030145">
    <property type="term" value="F:manganese ion binding"/>
    <property type="evidence" value="ECO:0007669"/>
    <property type="project" value="InterPro"/>
</dbReference>